<name>A0A2P2K207_RHIMU</name>
<evidence type="ECO:0000313" key="1">
    <source>
        <dbReference type="EMBL" id="MBW99765.1"/>
    </source>
</evidence>
<protein>
    <submittedName>
        <fullName evidence="1">Uncharacterized protein</fullName>
    </submittedName>
</protein>
<organism evidence="1">
    <name type="scientific">Rhizophora mucronata</name>
    <name type="common">Asiatic mangrove</name>
    <dbReference type="NCBI Taxonomy" id="61149"/>
    <lineage>
        <taxon>Eukaryota</taxon>
        <taxon>Viridiplantae</taxon>
        <taxon>Streptophyta</taxon>
        <taxon>Embryophyta</taxon>
        <taxon>Tracheophyta</taxon>
        <taxon>Spermatophyta</taxon>
        <taxon>Magnoliopsida</taxon>
        <taxon>eudicotyledons</taxon>
        <taxon>Gunneridae</taxon>
        <taxon>Pentapetalae</taxon>
        <taxon>rosids</taxon>
        <taxon>fabids</taxon>
        <taxon>Malpighiales</taxon>
        <taxon>Rhizophoraceae</taxon>
        <taxon>Rhizophora</taxon>
    </lineage>
</organism>
<accession>A0A2P2K207</accession>
<dbReference type="AlphaFoldDB" id="A0A2P2K207"/>
<dbReference type="EMBL" id="GGEC01019282">
    <property type="protein sequence ID" value="MBW99765.1"/>
    <property type="molecule type" value="Transcribed_RNA"/>
</dbReference>
<sequence length="68" mass="7651">MSYKSFASNIDISTIVPFNLFVEISDLKKCKNGGVPGSKFHSTVCFPYLIPTLQDIHQSFHSQESEQL</sequence>
<reference evidence="1" key="1">
    <citation type="submission" date="2018-02" db="EMBL/GenBank/DDBJ databases">
        <title>Rhizophora mucronata_Transcriptome.</title>
        <authorList>
            <person name="Meera S.P."/>
            <person name="Sreeshan A."/>
            <person name="Augustine A."/>
        </authorList>
    </citation>
    <scope>NUCLEOTIDE SEQUENCE</scope>
    <source>
        <tissue evidence="1">Leaf</tissue>
    </source>
</reference>
<proteinExistence type="predicted"/>